<dbReference type="SUPFAM" id="SSF46689">
    <property type="entry name" value="Homeodomain-like"/>
    <property type="match status" value="1"/>
</dbReference>
<dbReference type="SMART" id="SM00342">
    <property type="entry name" value="HTH_ARAC"/>
    <property type="match status" value="1"/>
</dbReference>
<dbReference type="STRING" id="1122155.SAMN02745158_01793"/>
<dbReference type="GO" id="GO:0000160">
    <property type="term" value="P:phosphorelay signal transduction system"/>
    <property type="evidence" value="ECO:0007669"/>
    <property type="project" value="InterPro"/>
</dbReference>
<dbReference type="Gene3D" id="1.10.10.60">
    <property type="entry name" value="Homeodomain-like"/>
    <property type="match status" value="2"/>
</dbReference>
<evidence type="ECO:0000256" key="2">
    <source>
        <dbReference type="ARBA" id="ARBA00023015"/>
    </source>
</evidence>
<dbReference type="SMART" id="SM00448">
    <property type="entry name" value="REC"/>
    <property type="match status" value="1"/>
</dbReference>
<evidence type="ECO:0000259" key="7">
    <source>
        <dbReference type="PROSITE" id="PS01124"/>
    </source>
</evidence>
<protein>
    <recommendedName>
        <fullName evidence="1">Stage 0 sporulation protein A homolog</fullName>
    </recommendedName>
</protein>
<dbReference type="Gene3D" id="3.40.50.2300">
    <property type="match status" value="1"/>
</dbReference>
<dbReference type="PROSITE" id="PS01124">
    <property type="entry name" value="HTH_ARAC_FAMILY_2"/>
    <property type="match status" value="1"/>
</dbReference>
<comment type="function">
    <text evidence="5">May play the central regulatory role in sporulation. It may be an element of the effector pathway responsible for the activation of sporulation genes in response to nutritional stress. Spo0A may act in concert with spo0H (a sigma factor) to control the expression of some genes that are critical to the sporulation process.</text>
</comment>
<dbReference type="PROSITE" id="PS00041">
    <property type="entry name" value="HTH_ARAC_FAMILY_1"/>
    <property type="match status" value="1"/>
</dbReference>
<gene>
    <name evidence="9" type="ORF">SAMN02745158_01793</name>
</gene>
<dbReference type="EMBL" id="FQVI01000007">
    <property type="protein sequence ID" value="SHE86110.1"/>
    <property type="molecule type" value="Genomic_DNA"/>
</dbReference>
<evidence type="ECO:0000256" key="4">
    <source>
        <dbReference type="ARBA" id="ARBA00023163"/>
    </source>
</evidence>
<dbReference type="InterPro" id="IPR009057">
    <property type="entry name" value="Homeodomain-like_sf"/>
</dbReference>
<dbReference type="PANTHER" id="PTHR43280">
    <property type="entry name" value="ARAC-FAMILY TRANSCRIPTIONAL REGULATOR"/>
    <property type="match status" value="1"/>
</dbReference>
<keyword evidence="2" id="KW-0805">Transcription regulation</keyword>
<dbReference type="InterPro" id="IPR018062">
    <property type="entry name" value="HTH_AraC-typ_CS"/>
</dbReference>
<evidence type="ECO:0000256" key="6">
    <source>
        <dbReference type="PROSITE-ProRule" id="PRU00169"/>
    </source>
</evidence>
<keyword evidence="3" id="KW-0238">DNA-binding</keyword>
<dbReference type="CDD" id="cd17536">
    <property type="entry name" value="REC_YesN-like"/>
    <property type="match status" value="1"/>
</dbReference>
<dbReference type="OrthoDB" id="324626at2"/>
<evidence type="ECO:0000313" key="9">
    <source>
        <dbReference type="EMBL" id="SHE86110.1"/>
    </source>
</evidence>
<feature type="domain" description="Response regulatory" evidence="8">
    <location>
        <begin position="3"/>
        <end position="116"/>
    </location>
</feature>
<evidence type="ECO:0000313" key="10">
    <source>
        <dbReference type="Proteomes" id="UP000184245"/>
    </source>
</evidence>
<name>A0A1M4WY44_9CLOT</name>
<dbReference type="Pfam" id="PF12833">
    <property type="entry name" value="HTH_18"/>
    <property type="match status" value="1"/>
</dbReference>
<dbReference type="InterPro" id="IPR001789">
    <property type="entry name" value="Sig_transdc_resp-reg_receiver"/>
</dbReference>
<dbReference type="PANTHER" id="PTHR43280:SF28">
    <property type="entry name" value="HTH-TYPE TRANSCRIPTIONAL ACTIVATOR RHAS"/>
    <property type="match status" value="1"/>
</dbReference>
<dbReference type="AlphaFoldDB" id="A0A1M4WY44"/>
<accession>A0A1M4WY44</accession>
<dbReference type="GO" id="GO:0003700">
    <property type="term" value="F:DNA-binding transcription factor activity"/>
    <property type="evidence" value="ECO:0007669"/>
    <property type="project" value="InterPro"/>
</dbReference>
<dbReference type="GO" id="GO:0043565">
    <property type="term" value="F:sequence-specific DNA binding"/>
    <property type="evidence" value="ECO:0007669"/>
    <property type="project" value="InterPro"/>
</dbReference>
<evidence type="ECO:0000259" key="8">
    <source>
        <dbReference type="PROSITE" id="PS50110"/>
    </source>
</evidence>
<dbReference type="Proteomes" id="UP000184245">
    <property type="component" value="Unassembled WGS sequence"/>
</dbReference>
<evidence type="ECO:0000256" key="3">
    <source>
        <dbReference type="ARBA" id="ARBA00023125"/>
    </source>
</evidence>
<organism evidence="9 10">
    <name type="scientific">Lactonifactor longoviformis DSM 17459</name>
    <dbReference type="NCBI Taxonomy" id="1122155"/>
    <lineage>
        <taxon>Bacteria</taxon>
        <taxon>Bacillati</taxon>
        <taxon>Bacillota</taxon>
        <taxon>Clostridia</taxon>
        <taxon>Eubacteriales</taxon>
        <taxon>Clostridiaceae</taxon>
        <taxon>Lactonifactor</taxon>
    </lineage>
</organism>
<feature type="modified residue" description="4-aspartylphosphate" evidence="6">
    <location>
        <position position="55"/>
    </location>
</feature>
<dbReference type="PROSITE" id="PS50110">
    <property type="entry name" value="RESPONSE_REGULATORY"/>
    <property type="match status" value="1"/>
</dbReference>
<keyword evidence="6" id="KW-0597">Phosphoprotein</keyword>
<feature type="domain" description="HTH araC/xylS-type" evidence="7">
    <location>
        <begin position="127"/>
        <end position="225"/>
    </location>
</feature>
<proteinExistence type="predicted"/>
<keyword evidence="4" id="KW-0804">Transcription</keyword>
<dbReference type="InterPro" id="IPR018060">
    <property type="entry name" value="HTH_AraC"/>
</dbReference>
<reference evidence="9 10" key="1">
    <citation type="submission" date="2016-11" db="EMBL/GenBank/DDBJ databases">
        <authorList>
            <person name="Jaros S."/>
            <person name="Januszkiewicz K."/>
            <person name="Wedrychowicz H."/>
        </authorList>
    </citation>
    <scope>NUCLEOTIDE SEQUENCE [LARGE SCALE GENOMIC DNA]</scope>
    <source>
        <strain evidence="9 10">DSM 17459</strain>
    </source>
</reference>
<sequence>MIRAVICDDEKAALTIISYFIQQEHLPIQLVGTAEDGRQALELIQREKPDLIFMDIQMPYMDGFEVLQRVSNGKVIIVTAYGSFEYAQRALRMDVSDIIAKPIELEQLRSAVTRAIGWNFTDNSTVNQILAYIHQHYKEKIELEDLSRETFCGESHIARLFKKYMGITILSYIHKVRIEKAKLLLQEEGLNIQETAERCGYPNLNNFYKYFKQYAGMTPAAYVQKHKSMNKEETSDA</sequence>
<evidence type="ECO:0000256" key="1">
    <source>
        <dbReference type="ARBA" id="ARBA00018672"/>
    </source>
</evidence>
<evidence type="ECO:0000256" key="5">
    <source>
        <dbReference type="ARBA" id="ARBA00024867"/>
    </source>
</evidence>
<dbReference type="RefSeq" id="WP_072851035.1">
    <property type="nucleotide sequence ID" value="NZ_FQVI01000007.1"/>
</dbReference>
<dbReference type="SUPFAM" id="SSF52172">
    <property type="entry name" value="CheY-like"/>
    <property type="match status" value="1"/>
</dbReference>
<dbReference type="InterPro" id="IPR011006">
    <property type="entry name" value="CheY-like_superfamily"/>
</dbReference>
<keyword evidence="10" id="KW-1185">Reference proteome</keyword>
<dbReference type="Pfam" id="PF00072">
    <property type="entry name" value="Response_reg"/>
    <property type="match status" value="1"/>
</dbReference>